<proteinExistence type="predicted"/>
<organism evidence="1 2">
    <name type="scientific">Nitrosomonas communis</name>
    <dbReference type="NCBI Taxonomy" id="44574"/>
    <lineage>
        <taxon>Bacteria</taxon>
        <taxon>Pseudomonadati</taxon>
        <taxon>Pseudomonadota</taxon>
        <taxon>Betaproteobacteria</taxon>
        <taxon>Nitrosomonadales</taxon>
        <taxon>Nitrosomonadaceae</taxon>
        <taxon>Nitrosomonas</taxon>
    </lineage>
</organism>
<dbReference type="Proteomes" id="UP000183287">
    <property type="component" value="Unassembled WGS sequence"/>
</dbReference>
<gene>
    <name evidence="1" type="ORF">SAMN05421863_10497</name>
</gene>
<accession>A0A1I4TC16</accession>
<name>A0A1I4TC16_9PROT</name>
<sequence length="70" mass="7788">MRGFEKAWQAHIESTSTGRRMRTPDGYPPCPPCDYPAAANYARLGGQFVPNSLTGPEIVPTTEYKLPLNY</sequence>
<reference evidence="2" key="1">
    <citation type="submission" date="2016-10" db="EMBL/GenBank/DDBJ databases">
        <authorList>
            <person name="Varghese N."/>
            <person name="Submissions S."/>
        </authorList>
    </citation>
    <scope>NUCLEOTIDE SEQUENCE [LARGE SCALE GENOMIC DNA]</scope>
    <source>
        <strain evidence="2">Nm44</strain>
    </source>
</reference>
<protein>
    <submittedName>
        <fullName evidence="1">Uncharacterized protein</fullName>
    </submittedName>
</protein>
<dbReference type="EMBL" id="FOUB01000049">
    <property type="protein sequence ID" value="SFM74107.1"/>
    <property type="molecule type" value="Genomic_DNA"/>
</dbReference>
<keyword evidence="2" id="KW-1185">Reference proteome</keyword>
<evidence type="ECO:0000313" key="2">
    <source>
        <dbReference type="Proteomes" id="UP000183287"/>
    </source>
</evidence>
<evidence type="ECO:0000313" key="1">
    <source>
        <dbReference type="EMBL" id="SFM74107.1"/>
    </source>
</evidence>
<dbReference type="AlphaFoldDB" id="A0A1I4TC16"/>